<reference evidence="5" key="1">
    <citation type="journal article" date="2019" name="Int. J. Syst. Evol. Microbiol.">
        <title>The Global Catalogue of Microorganisms (GCM) 10K type strain sequencing project: providing services to taxonomists for standard genome sequencing and annotation.</title>
        <authorList>
            <consortium name="The Broad Institute Genomics Platform"/>
            <consortium name="The Broad Institute Genome Sequencing Center for Infectious Disease"/>
            <person name="Wu L."/>
            <person name="Ma J."/>
        </authorList>
    </citation>
    <scope>NUCLEOTIDE SEQUENCE [LARGE SCALE GENOMIC DNA]</scope>
    <source>
        <strain evidence="5">CCUG 57508</strain>
    </source>
</reference>
<dbReference type="SUPFAM" id="SSF53756">
    <property type="entry name" value="UDP-Glycosyltransferase/glycogen phosphorylase"/>
    <property type="match status" value="1"/>
</dbReference>
<evidence type="ECO:0000259" key="3">
    <source>
        <dbReference type="Pfam" id="PF13439"/>
    </source>
</evidence>
<protein>
    <submittedName>
        <fullName evidence="4">Glycosyltransferase family 4 protein</fullName>
        <ecNumber evidence="4">2.4.-.-</ecNumber>
    </submittedName>
</protein>
<dbReference type="GO" id="GO:0016757">
    <property type="term" value="F:glycosyltransferase activity"/>
    <property type="evidence" value="ECO:0007669"/>
    <property type="project" value="UniProtKB-KW"/>
</dbReference>
<keyword evidence="5" id="KW-1185">Reference proteome</keyword>
<evidence type="ECO:0000256" key="1">
    <source>
        <dbReference type="ARBA" id="ARBA00022676"/>
    </source>
</evidence>
<dbReference type="Pfam" id="PF13439">
    <property type="entry name" value="Glyco_transf_4"/>
    <property type="match status" value="1"/>
</dbReference>
<evidence type="ECO:0000256" key="2">
    <source>
        <dbReference type="ARBA" id="ARBA00022679"/>
    </source>
</evidence>
<dbReference type="Pfam" id="PF13692">
    <property type="entry name" value="Glyco_trans_1_4"/>
    <property type="match status" value="1"/>
</dbReference>
<keyword evidence="1 4" id="KW-0328">Glycosyltransferase</keyword>
<keyword evidence="2 4" id="KW-0808">Transferase</keyword>
<dbReference type="Gene3D" id="3.40.50.2000">
    <property type="entry name" value="Glycogen Phosphorylase B"/>
    <property type="match status" value="2"/>
</dbReference>
<dbReference type="EC" id="2.4.-.-" evidence="4"/>
<dbReference type="EMBL" id="JBHTKH010000027">
    <property type="protein sequence ID" value="MFD1056803.1"/>
    <property type="molecule type" value="Genomic_DNA"/>
</dbReference>
<evidence type="ECO:0000313" key="5">
    <source>
        <dbReference type="Proteomes" id="UP001597046"/>
    </source>
</evidence>
<dbReference type="RefSeq" id="WP_386054960.1">
    <property type="nucleotide sequence ID" value="NZ_JBHTKH010000027.1"/>
</dbReference>
<dbReference type="Proteomes" id="UP001597046">
    <property type="component" value="Unassembled WGS sequence"/>
</dbReference>
<feature type="domain" description="Glycosyltransferase subfamily 4-like N-terminal" evidence="3">
    <location>
        <begin position="19"/>
        <end position="187"/>
    </location>
</feature>
<dbReference type="InterPro" id="IPR028098">
    <property type="entry name" value="Glyco_trans_4-like_N"/>
</dbReference>
<gene>
    <name evidence="4" type="ORF">ACFQ2V_21055</name>
</gene>
<dbReference type="PANTHER" id="PTHR12526:SF600">
    <property type="entry name" value="GLYCOSYL TRANSFERASE GROUP 1"/>
    <property type="match status" value="1"/>
</dbReference>
<dbReference type="PANTHER" id="PTHR12526">
    <property type="entry name" value="GLYCOSYLTRANSFERASE"/>
    <property type="match status" value="1"/>
</dbReference>
<evidence type="ECO:0000313" key="4">
    <source>
        <dbReference type="EMBL" id="MFD1056803.1"/>
    </source>
</evidence>
<accession>A0ABW3N3U9</accession>
<name>A0ABW3N3U9_9MICO</name>
<dbReference type="CDD" id="cd03801">
    <property type="entry name" value="GT4_PimA-like"/>
    <property type="match status" value="1"/>
</dbReference>
<organism evidence="4 5">
    <name type="scientific">Terrabacter terrigena</name>
    <dbReference type="NCBI Taxonomy" id="574718"/>
    <lineage>
        <taxon>Bacteria</taxon>
        <taxon>Bacillati</taxon>
        <taxon>Actinomycetota</taxon>
        <taxon>Actinomycetes</taxon>
        <taxon>Micrococcales</taxon>
        <taxon>Intrasporangiaceae</taxon>
        <taxon>Terrabacter</taxon>
    </lineage>
</organism>
<sequence length="397" mass="41457">MRVLVLCSDTGVRVGDGKGAALHLLAITSAFAALGHDVEVVGVAANPDGPLEAWPVPCHLVDHPGRAEGELRERRKRETVESVAELALSVCARLQPDVVYERLSLFGTAGTRVAAVTGAVHVLEVNALLAAEEARWRGLVAGDLAAAVEDEVLRSADLRVAVSEEVAGAVRAVAPGPTEVVPNGFDARLFSGTPDRVAARAELGLAHDGPLLCFTGSLRAWHGLDIAVEALPLLPDAVHLVVAGDGPVRDGLTSRSAELGVADRVHWLGQVQHASIPTVLAASDVALAPYPPLADFAFSPLKLYEYLAAGTPVVASAIGQLPEALGHGRWGRLVTPGDPAALADGIRDVLADPVGSLARAEMARDYAHAEHAWESRASDIVHAVSALRVEADRALPR</sequence>
<proteinExistence type="predicted"/>
<comment type="caution">
    <text evidence="4">The sequence shown here is derived from an EMBL/GenBank/DDBJ whole genome shotgun (WGS) entry which is preliminary data.</text>
</comment>